<accession>A0A6A4F312</accession>
<dbReference type="Proteomes" id="UP000434957">
    <property type="component" value="Unassembled WGS sequence"/>
</dbReference>
<name>A0A6A4F312_9STRA</name>
<gene>
    <name evidence="2" type="ORF">PR001_g15791</name>
    <name evidence="3" type="ORF">PR003_g11438</name>
</gene>
<dbReference type="AlphaFoldDB" id="A0A6A4F312"/>
<keyword evidence="5" id="KW-1185">Reference proteome</keyword>
<evidence type="ECO:0000313" key="5">
    <source>
        <dbReference type="Proteomes" id="UP000434957"/>
    </source>
</evidence>
<comment type="caution">
    <text evidence="3">The sequence shown here is derived from an EMBL/GenBank/DDBJ whole genome shotgun (WGS) entry which is preliminary data.</text>
</comment>
<evidence type="ECO:0000313" key="4">
    <source>
        <dbReference type="Proteomes" id="UP000429607"/>
    </source>
</evidence>
<proteinExistence type="predicted"/>
<keyword evidence="1" id="KW-1133">Transmembrane helix</keyword>
<keyword evidence="1" id="KW-0812">Transmembrane</keyword>
<reference evidence="3 5" key="1">
    <citation type="submission" date="2018-08" db="EMBL/GenBank/DDBJ databases">
        <title>Genomic investigation of the strawberry pathogen Phytophthora fragariae indicates pathogenicity is determined by transcriptional variation in three key races.</title>
        <authorList>
            <person name="Adams T.M."/>
            <person name="Armitage A.D."/>
            <person name="Sobczyk M.K."/>
            <person name="Bates H.J."/>
            <person name="Dunwell J.M."/>
            <person name="Nellist C.F."/>
            <person name="Harrison R.J."/>
        </authorList>
    </citation>
    <scope>NUCLEOTIDE SEQUENCE [LARGE SCALE GENOMIC DNA]</scope>
    <source>
        <strain evidence="2 4">SCRP249</strain>
        <strain evidence="3 5">SCRP333</strain>
    </source>
</reference>
<sequence>MLREWYVPTSPDSDLVQNARFLQVLQLLLNQTPPRIQALLTIRRPNCFLIILGPLLLSAPLQVCMGFFFSETRRLHLSNLDVIRGHSGLGHGISGEASRSVLIQVFMCHATPSDLFILRHDMLRQSLDRP</sequence>
<feature type="transmembrane region" description="Helical" evidence="1">
    <location>
        <begin position="48"/>
        <end position="69"/>
    </location>
</feature>
<organism evidence="3 5">
    <name type="scientific">Phytophthora rubi</name>
    <dbReference type="NCBI Taxonomy" id="129364"/>
    <lineage>
        <taxon>Eukaryota</taxon>
        <taxon>Sar</taxon>
        <taxon>Stramenopiles</taxon>
        <taxon>Oomycota</taxon>
        <taxon>Peronosporomycetes</taxon>
        <taxon>Peronosporales</taxon>
        <taxon>Peronosporaceae</taxon>
        <taxon>Phytophthora</taxon>
    </lineage>
</organism>
<dbReference type="EMBL" id="QXFV01001209">
    <property type="protein sequence ID" value="KAE9011907.1"/>
    <property type="molecule type" value="Genomic_DNA"/>
</dbReference>
<dbReference type="Proteomes" id="UP000429607">
    <property type="component" value="Unassembled WGS sequence"/>
</dbReference>
<evidence type="ECO:0000256" key="1">
    <source>
        <dbReference type="SAM" id="Phobius"/>
    </source>
</evidence>
<evidence type="ECO:0000313" key="2">
    <source>
        <dbReference type="EMBL" id="KAE9011907.1"/>
    </source>
</evidence>
<dbReference type="EMBL" id="QXFT01000659">
    <property type="protein sequence ID" value="KAE9338554.1"/>
    <property type="molecule type" value="Genomic_DNA"/>
</dbReference>
<keyword evidence="1" id="KW-0472">Membrane</keyword>
<evidence type="ECO:0000313" key="3">
    <source>
        <dbReference type="EMBL" id="KAE9338554.1"/>
    </source>
</evidence>
<protein>
    <submittedName>
        <fullName evidence="3">Uncharacterized protein</fullName>
    </submittedName>
</protein>